<feature type="transmembrane region" description="Helical" evidence="1">
    <location>
        <begin position="36"/>
        <end position="59"/>
    </location>
</feature>
<proteinExistence type="predicted"/>
<keyword evidence="1" id="KW-0472">Membrane</keyword>
<sequence length="70" mass="7859">MAFFRVLIGLLALASVVCFVLYATSRDPRWRQRGWLIMKWTLIASLGFFAVLIAERLIFPPGVPAPPVTP</sequence>
<dbReference type="Proteomes" id="UP001056201">
    <property type="component" value="Chromosome 2"/>
</dbReference>
<name>A0ABY4S888_AQUTE</name>
<dbReference type="EMBL" id="CP097636">
    <property type="protein sequence ID" value="URI09571.1"/>
    <property type="molecule type" value="Genomic_DNA"/>
</dbReference>
<organism evidence="2 3">
    <name type="scientific">Aquincola tertiaricarbonis</name>
    <dbReference type="NCBI Taxonomy" id="391953"/>
    <lineage>
        <taxon>Bacteria</taxon>
        <taxon>Pseudomonadati</taxon>
        <taxon>Pseudomonadota</taxon>
        <taxon>Betaproteobacteria</taxon>
        <taxon>Burkholderiales</taxon>
        <taxon>Sphaerotilaceae</taxon>
        <taxon>Aquincola</taxon>
    </lineage>
</organism>
<evidence type="ECO:0000313" key="3">
    <source>
        <dbReference type="Proteomes" id="UP001056201"/>
    </source>
</evidence>
<feature type="transmembrane region" description="Helical" evidence="1">
    <location>
        <begin position="6"/>
        <end position="24"/>
    </location>
</feature>
<keyword evidence="1" id="KW-0812">Transmembrane</keyword>
<reference evidence="2" key="1">
    <citation type="submission" date="2022-05" db="EMBL/GenBank/DDBJ databases">
        <title>An RpoN-dependent PEP-CTERM gene is involved in floc formation of an Aquincola tertiaricarbonis strain.</title>
        <authorList>
            <person name="Qiu D."/>
            <person name="Xia M."/>
        </authorList>
    </citation>
    <scope>NUCLEOTIDE SEQUENCE</scope>
    <source>
        <strain evidence="2">RN12</strain>
    </source>
</reference>
<evidence type="ECO:0000313" key="2">
    <source>
        <dbReference type="EMBL" id="URI09571.1"/>
    </source>
</evidence>
<gene>
    <name evidence="2" type="ORF">MW290_28865</name>
</gene>
<accession>A0ABY4S888</accession>
<keyword evidence="3" id="KW-1185">Reference proteome</keyword>
<evidence type="ECO:0008006" key="4">
    <source>
        <dbReference type="Google" id="ProtNLM"/>
    </source>
</evidence>
<evidence type="ECO:0000256" key="1">
    <source>
        <dbReference type="SAM" id="Phobius"/>
    </source>
</evidence>
<protein>
    <recommendedName>
        <fullName evidence="4">Transmembrane protein</fullName>
    </recommendedName>
</protein>
<keyword evidence="1" id="KW-1133">Transmembrane helix</keyword>